<dbReference type="InterPro" id="IPR013087">
    <property type="entry name" value="Znf_C2H2_type"/>
</dbReference>
<dbReference type="InterPro" id="IPR024598">
    <property type="entry name" value="SF3a60/Prp9_C"/>
</dbReference>
<dbReference type="InterPro" id="IPR051421">
    <property type="entry name" value="RNA_Proc_DNA_Dmg_Regulator"/>
</dbReference>
<dbReference type="InterPro" id="IPR003604">
    <property type="entry name" value="Matrin/U1-like-C_Znf_C2H2"/>
</dbReference>
<evidence type="ECO:0000256" key="1">
    <source>
        <dbReference type="ARBA" id="ARBA00004123"/>
    </source>
</evidence>
<dbReference type="PROSITE" id="PS00028">
    <property type="entry name" value="ZINC_FINGER_C2H2_1"/>
    <property type="match status" value="1"/>
</dbReference>
<dbReference type="GO" id="GO:0000398">
    <property type="term" value="P:mRNA splicing, via spliceosome"/>
    <property type="evidence" value="ECO:0007669"/>
    <property type="project" value="InterPro"/>
</dbReference>
<dbReference type="AlphaFoldDB" id="A0A7C8HZ44"/>
<comment type="caution">
    <text evidence="7">The sequence shown here is derived from an EMBL/GenBank/DDBJ whole genome shotgun (WGS) entry which is preliminary data.</text>
</comment>
<evidence type="ECO:0000256" key="5">
    <source>
        <dbReference type="ARBA" id="ARBA00023242"/>
    </source>
</evidence>
<reference evidence="7 8" key="1">
    <citation type="submission" date="2020-01" db="EMBL/GenBank/DDBJ databases">
        <authorList>
            <consortium name="DOE Joint Genome Institute"/>
            <person name="Haridas S."/>
            <person name="Albert R."/>
            <person name="Binder M."/>
            <person name="Bloem J."/>
            <person name="Labutti K."/>
            <person name="Salamov A."/>
            <person name="Andreopoulos B."/>
            <person name="Baker S.E."/>
            <person name="Barry K."/>
            <person name="Bills G."/>
            <person name="Bluhm B.H."/>
            <person name="Cannon C."/>
            <person name="Castanera R."/>
            <person name="Culley D.E."/>
            <person name="Daum C."/>
            <person name="Ezra D."/>
            <person name="Gonzalez J.B."/>
            <person name="Henrissat B."/>
            <person name="Kuo A."/>
            <person name="Liang C."/>
            <person name="Lipzen A."/>
            <person name="Lutzoni F."/>
            <person name="Magnuson J."/>
            <person name="Mondo S."/>
            <person name="Nolan M."/>
            <person name="Ohm R."/>
            <person name="Pangilinan J."/>
            <person name="Park H.-J.H."/>
            <person name="Ramirez L."/>
            <person name="Alfaro M."/>
            <person name="Sun H."/>
            <person name="Tritt A."/>
            <person name="Yoshinaga Y."/>
            <person name="Zwiers L.-H.L."/>
            <person name="Turgeon B.G."/>
            <person name="Goodwin S.B."/>
            <person name="Spatafora J.W."/>
            <person name="Crous P.W."/>
            <person name="Grigoriev I.V."/>
        </authorList>
    </citation>
    <scope>NUCLEOTIDE SEQUENCE [LARGE SCALE GENOMIC DNA]</scope>
    <source>
        <strain evidence="7 8">CBS 611.86</strain>
    </source>
</reference>
<keyword evidence="4" id="KW-0862">Zinc</keyword>
<evidence type="ECO:0000256" key="2">
    <source>
        <dbReference type="ARBA" id="ARBA00022723"/>
    </source>
</evidence>
<sequence length="501" mass="58276">MLLLEEQRLLHEDLERLEDAIAERLLDNETDIRKRLASEHDVARFMETIEERSKRLKSVYEDVDGQKDEELRKITMGDPMESFLAELEQIKDFHRRYPDERVENLEKAYKRRGPEDFAASRAYVEKLFTGEEGYGLYFDMTMLHEQYLNLPVNHQGRRLTYLQFLSVFDSFLPPHCNIRRDQKMSDAYFQYLKALKDYLEGFMRRTRPKENVDKILSDFDREFEELWKKDEVPGWETKVPQTTTQDGDATGEGIFCTACNKAFAKETVFEAHLNGKKHKKAVEASQANETSASKAAVVSPEIQRLKQRVVAEAEFRIQKLAAAMSEVRGATKSNVERKQGMTERERQQELETLYAEELEGGEDTKEGEAEADGQEKLYNPLNLPLAWDGKPIPYWLFKLHGLGNEHPCEICGNHVYMGRRAFDKHFNEPRHVYGLKCLGINNSPLYRDIIHIDEAVELAKKLALQDKKQLNVEENVIEMEDHEGNVMPEKIYRDLEAQGML</sequence>
<keyword evidence="8" id="KW-1185">Reference proteome</keyword>
<keyword evidence="5" id="KW-0539">Nucleus</keyword>
<dbReference type="Gene3D" id="3.30.160.60">
    <property type="entry name" value="Classic Zinc Finger"/>
    <property type="match status" value="1"/>
</dbReference>
<keyword evidence="3" id="KW-0863">Zinc-finger</keyword>
<evidence type="ECO:0000313" key="8">
    <source>
        <dbReference type="Proteomes" id="UP000481861"/>
    </source>
</evidence>
<dbReference type="Pfam" id="PF12171">
    <property type="entry name" value="zf-C2H2_jaz"/>
    <property type="match status" value="1"/>
</dbReference>
<dbReference type="Proteomes" id="UP000481861">
    <property type="component" value="Unassembled WGS sequence"/>
</dbReference>
<proteinExistence type="predicted"/>
<name>A0A7C8HZ44_9PLEO</name>
<dbReference type="GO" id="GO:0003723">
    <property type="term" value="F:RNA binding"/>
    <property type="evidence" value="ECO:0007669"/>
    <property type="project" value="InterPro"/>
</dbReference>
<protein>
    <submittedName>
        <fullName evidence="7">Splicing factor 3a</fullName>
    </submittedName>
</protein>
<evidence type="ECO:0000259" key="6">
    <source>
        <dbReference type="PROSITE" id="PS00028"/>
    </source>
</evidence>
<dbReference type="PANTHER" id="PTHR12786">
    <property type="entry name" value="SPLICING FACTOR SF3A-RELATED"/>
    <property type="match status" value="1"/>
</dbReference>
<dbReference type="InterPro" id="IPR022755">
    <property type="entry name" value="Znf_C2H2_jaz"/>
</dbReference>
<dbReference type="GO" id="GO:0008270">
    <property type="term" value="F:zinc ion binding"/>
    <property type="evidence" value="ECO:0007669"/>
    <property type="project" value="UniProtKB-KW"/>
</dbReference>
<evidence type="ECO:0000313" key="7">
    <source>
        <dbReference type="EMBL" id="KAF2865829.1"/>
    </source>
</evidence>
<dbReference type="OrthoDB" id="2160351at2759"/>
<dbReference type="Pfam" id="PF16837">
    <property type="entry name" value="SF3A3"/>
    <property type="match status" value="1"/>
</dbReference>
<dbReference type="Pfam" id="PF11931">
    <property type="entry name" value="SF3a60_Prp9_C"/>
    <property type="match status" value="1"/>
</dbReference>
<dbReference type="SUPFAM" id="SSF57667">
    <property type="entry name" value="beta-beta-alpha zinc fingers"/>
    <property type="match status" value="1"/>
</dbReference>
<feature type="domain" description="C2H2-type" evidence="6">
    <location>
        <begin position="256"/>
        <end position="278"/>
    </location>
</feature>
<dbReference type="InterPro" id="IPR021966">
    <property type="entry name" value="SF3a60_bindingd"/>
</dbReference>
<gene>
    <name evidence="7" type="ORF">BDV95DRAFT_612403</name>
</gene>
<evidence type="ECO:0000256" key="4">
    <source>
        <dbReference type="ARBA" id="ARBA00022833"/>
    </source>
</evidence>
<dbReference type="PANTHER" id="PTHR12786:SF2">
    <property type="entry name" value="SPLICING FACTOR 3A SUBUNIT 3"/>
    <property type="match status" value="1"/>
</dbReference>
<organism evidence="7 8">
    <name type="scientific">Massariosphaeria phaeospora</name>
    <dbReference type="NCBI Taxonomy" id="100035"/>
    <lineage>
        <taxon>Eukaryota</taxon>
        <taxon>Fungi</taxon>
        <taxon>Dikarya</taxon>
        <taxon>Ascomycota</taxon>
        <taxon>Pezizomycotina</taxon>
        <taxon>Dothideomycetes</taxon>
        <taxon>Pleosporomycetidae</taxon>
        <taxon>Pleosporales</taxon>
        <taxon>Pleosporales incertae sedis</taxon>
        <taxon>Massariosphaeria</taxon>
    </lineage>
</organism>
<dbReference type="EMBL" id="JAADJZ010000031">
    <property type="protein sequence ID" value="KAF2865829.1"/>
    <property type="molecule type" value="Genomic_DNA"/>
</dbReference>
<accession>A0A7C8HZ44</accession>
<dbReference type="GO" id="GO:0005681">
    <property type="term" value="C:spliceosomal complex"/>
    <property type="evidence" value="ECO:0007669"/>
    <property type="project" value="InterPro"/>
</dbReference>
<dbReference type="SMART" id="SM00451">
    <property type="entry name" value="ZnF_U1"/>
    <property type="match status" value="1"/>
</dbReference>
<comment type="subcellular location">
    <subcellularLocation>
        <location evidence="1">Nucleus</location>
    </subcellularLocation>
</comment>
<dbReference type="InterPro" id="IPR031774">
    <property type="entry name" value="SF3A3_dom"/>
</dbReference>
<dbReference type="SMART" id="SM00355">
    <property type="entry name" value="ZnF_C2H2"/>
    <property type="match status" value="2"/>
</dbReference>
<keyword evidence="2" id="KW-0479">Metal-binding</keyword>
<evidence type="ECO:0000256" key="3">
    <source>
        <dbReference type="ARBA" id="ARBA00022771"/>
    </source>
</evidence>
<dbReference type="InterPro" id="IPR036236">
    <property type="entry name" value="Znf_C2H2_sf"/>
</dbReference>
<dbReference type="Pfam" id="PF12108">
    <property type="entry name" value="SF3a60_bindingd"/>
    <property type="match status" value="1"/>
</dbReference>